<feature type="domain" description="F-box" evidence="1">
    <location>
        <begin position="4"/>
        <end position="51"/>
    </location>
</feature>
<dbReference type="Pfam" id="PF00646">
    <property type="entry name" value="F-box"/>
    <property type="match status" value="1"/>
</dbReference>
<dbReference type="PROSITE" id="PS50181">
    <property type="entry name" value="FBOX"/>
    <property type="match status" value="1"/>
</dbReference>
<dbReference type="InterPro" id="IPR050796">
    <property type="entry name" value="SCF_F-box_component"/>
</dbReference>
<name>R0FSD6_9BRAS</name>
<gene>
    <name evidence="2" type="ORF">CARUB_v10019109mg</name>
</gene>
<dbReference type="InterPro" id="IPR036047">
    <property type="entry name" value="F-box-like_dom_sf"/>
</dbReference>
<proteinExistence type="predicted"/>
<reference evidence="3" key="1">
    <citation type="journal article" date="2013" name="Nat. Genet.">
        <title>The Capsella rubella genome and the genomic consequences of rapid mating system evolution.</title>
        <authorList>
            <person name="Slotte T."/>
            <person name="Hazzouri K.M."/>
            <person name="Agren J.A."/>
            <person name="Koenig D."/>
            <person name="Maumus F."/>
            <person name="Guo Y.L."/>
            <person name="Steige K."/>
            <person name="Platts A.E."/>
            <person name="Escobar J.S."/>
            <person name="Newman L.K."/>
            <person name="Wang W."/>
            <person name="Mandakova T."/>
            <person name="Vello E."/>
            <person name="Smith L.M."/>
            <person name="Henz S.R."/>
            <person name="Steffen J."/>
            <person name="Takuno S."/>
            <person name="Brandvain Y."/>
            <person name="Coop G."/>
            <person name="Andolfatto P."/>
            <person name="Hu T.T."/>
            <person name="Blanchette M."/>
            <person name="Clark R.M."/>
            <person name="Quesneville H."/>
            <person name="Nordborg M."/>
            <person name="Gaut B.S."/>
            <person name="Lysak M.A."/>
            <person name="Jenkins J."/>
            <person name="Grimwood J."/>
            <person name="Chapman J."/>
            <person name="Prochnik S."/>
            <person name="Shu S."/>
            <person name="Rokhsar D."/>
            <person name="Schmutz J."/>
            <person name="Weigel D."/>
            <person name="Wright S.I."/>
        </authorList>
    </citation>
    <scope>NUCLEOTIDE SEQUENCE [LARGE SCALE GENOMIC DNA]</scope>
    <source>
        <strain evidence="3">cv. Monte Gargano</strain>
    </source>
</reference>
<accession>R0FSD6</accession>
<organism evidence="2 3">
    <name type="scientific">Capsella rubella</name>
    <dbReference type="NCBI Taxonomy" id="81985"/>
    <lineage>
        <taxon>Eukaryota</taxon>
        <taxon>Viridiplantae</taxon>
        <taxon>Streptophyta</taxon>
        <taxon>Embryophyta</taxon>
        <taxon>Tracheophyta</taxon>
        <taxon>Spermatophyta</taxon>
        <taxon>Magnoliopsida</taxon>
        <taxon>eudicotyledons</taxon>
        <taxon>Gunneridae</taxon>
        <taxon>Pentapetalae</taxon>
        <taxon>rosids</taxon>
        <taxon>malvids</taxon>
        <taxon>Brassicales</taxon>
        <taxon>Brassicaceae</taxon>
        <taxon>Camelineae</taxon>
        <taxon>Capsella</taxon>
    </lineage>
</organism>
<dbReference type="AlphaFoldDB" id="R0FSD6"/>
<dbReference type="Gene3D" id="1.20.1280.50">
    <property type="match status" value="1"/>
</dbReference>
<sequence>MRNIDFILDLPADLVENIVNKLPLKSLLRFQVTCKGWGTLFKENRFIYAHLESSHKYPSFLHARDSSKIWMLENFDPSPLYFKLFDFRGEHIRGMSACDGLIFFNTFSRKIATWNCNLEVTGWLANREYMSINDWYSLGRTRDMIYKVLRFNIFDRYDDDDCVDYTPEAEVYNVSSRRWKSVEMAETWNLYRHKFFVVSLRGNSFRLAYWFESNEDESTAGLSCFQGNKISLLYQKLREYTELWVTNRVRDEDQVSAWKKLFIITIAHPLIDHPSTYFANLNNITIFSEEVTADDDDVHINLMKISQSGVEQTEVQRYKHSHSCAPSKSCVYFQSLVPVPVEFDFNKQI</sequence>
<dbReference type="Proteomes" id="UP000029121">
    <property type="component" value="Unassembled WGS sequence"/>
</dbReference>
<dbReference type="PANTHER" id="PTHR31672:SF13">
    <property type="entry name" value="F-BOX PROTEIN CPR30-LIKE"/>
    <property type="match status" value="1"/>
</dbReference>
<evidence type="ECO:0000313" key="3">
    <source>
        <dbReference type="Proteomes" id="UP000029121"/>
    </source>
</evidence>
<dbReference type="InterPro" id="IPR006527">
    <property type="entry name" value="F-box-assoc_dom_typ1"/>
</dbReference>
<evidence type="ECO:0000259" key="1">
    <source>
        <dbReference type="PROSITE" id="PS50181"/>
    </source>
</evidence>
<dbReference type="PANTHER" id="PTHR31672">
    <property type="entry name" value="BNACNNG10540D PROTEIN"/>
    <property type="match status" value="1"/>
</dbReference>
<protein>
    <recommendedName>
        <fullName evidence="1">F-box domain-containing protein</fullName>
    </recommendedName>
</protein>
<dbReference type="SUPFAM" id="SSF81383">
    <property type="entry name" value="F-box domain"/>
    <property type="match status" value="1"/>
</dbReference>
<dbReference type="Pfam" id="PF07734">
    <property type="entry name" value="FBA_1"/>
    <property type="match status" value="1"/>
</dbReference>
<dbReference type="InterPro" id="IPR001810">
    <property type="entry name" value="F-box_dom"/>
</dbReference>
<keyword evidence="3" id="KW-1185">Reference proteome</keyword>
<evidence type="ECO:0000313" key="2">
    <source>
        <dbReference type="EMBL" id="EOA25747.1"/>
    </source>
</evidence>
<dbReference type="EMBL" id="KB870809">
    <property type="protein sequence ID" value="EOA25747.1"/>
    <property type="molecule type" value="Genomic_DNA"/>
</dbReference>
<dbReference type="SMART" id="SM00256">
    <property type="entry name" value="FBOX"/>
    <property type="match status" value="1"/>
</dbReference>